<evidence type="ECO:0000313" key="2">
    <source>
        <dbReference type="EMBL" id="EHI57163.1"/>
    </source>
</evidence>
<evidence type="ECO:0000256" key="1">
    <source>
        <dbReference type="SAM" id="Phobius"/>
    </source>
</evidence>
<keyword evidence="1" id="KW-0812">Transmembrane</keyword>
<accession>G5IMY0</accession>
<dbReference type="HOGENOM" id="CLU_1159830_0_0_9"/>
<keyword evidence="1" id="KW-0472">Membrane</keyword>
<dbReference type="PATRIC" id="fig|742737.3.peg.4842"/>
<sequence length="243" mass="28279">MKKVKIIEKKLKEYKLIIIVITIAMAVFSWIYFSPSEFFVSEIHAEWKEHNYRIDGIGKHWELGKLIAKDPSGRCLYAIKGDEFKEYLVVAVEAQDLFIEYGYDIPEEGELTGIIAEYRTDPDNWISYPSDNRFFKKSALEEIVDQSLSASQFDKFESDKYIGDDEFYRIYLCYNGCPVSNKCIGYVGELEEQIYFLRGGDAIVGPSGTEDYKAYIKNDTEYFILDSKKAKKELKKIKTSFRH</sequence>
<dbReference type="OrthoDB" id="1958858at2"/>
<gene>
    <name evidence="2" type="ORF">HMPREF9473_04858</name>
</gene>
<feature type="transmembrane region" description="Helical" evidence="1">
    <location>
        <begin position="16"/>
        <end position="33"/>
    </location>
</feature>
<protein>
    <submittedName>
        <fullName evidence="2">Uncharacterized protein</fullName>
    </submittedName>
</protein>
<dbReference type="Proteomes" id="UP000005384">
    <property type="component" value="Unassembled WGS sequence"/>
</dbReference>
<evidence type="ECO:0000313" key="3">
    <source>
        <dbReference type="Proteomes" id="UP000005384"/>
    </source>
</evidence>
<keyword evidence="1" id="KW-1133">Transmembrane helix</keyword>
<keyword evidence="3" id="KW-1185">Reference proteome</keyword>
<organism evidence="2 3">
    <name type="scientific">Hungatella hathewayi WAL-18680</name>
    <dbReference type="NCBI Taxonomy" id="742737"/>
    <lineage>
        <taxon>Bacteria</taxon>
        <taxon>Bacillati</taxon>
        <taxon>Bacillota</taxon>
        <taxon>Clostridia</taxon>
        <taxon>Lachnospirales</taxon>
        <taxon>Lachnospiraceae</taxon>
        <taxon>Hungatella</taxon>
    </lineage>
</organism>
<proteinExistence type="predicted"/>
<name>G5IMY0_9FIRM</name>
<dbReference type="AlphaFoldDB" id="G5IMY0"/>
<comment type="caution">
    <text evidence="2">The sequence shown here is derived from an EMBL/GenBank/DDBJ whole genome shotgun (WGS) entry which is preliminary data.</text>
</comment>
<reference evidence="2 3" key="1">
    <citation type="submission" date="2011-08" db="EMBL/GenBank/DDBJ databases">
        <title>The Genome Sequence of Clostridium hathewayi WAL-18680.</title>
        <authorList>
            <consortium name="The Broad Institute Genome Sequencing Platform"/>
            <person name="Earl A."/>
            <person name="Ward D."/>
            <person name="Feldgarden M."/>
            <person name="Gevers D."/>
            <person name="Finegold S.M."/>
            <person name="Summanen P.H."/>
            <person name="Molitoris D.R."/>
            <person name="Song M."/>
            <person name="Daigneault M."/>
            <person name="Allen-Vercoe E."/>
            <person name="Young S.K."/>
            <person name="Zeng Q."/>
            <person name="Gargeya S."/>
            <person name="Fitzgerald M."/>
            <person name="Haas B."/>
            <person name="Abouelleil A."/>
            <person name="Alvarado L."/>
            <person name="Arachchi H.M."/>
            <person name="Berlin A."/>
            <person name="Brown A."/>
            <person name="Chapman S.B."/>
            <person name="Chen Z."/>
            <person name="Dunbar C."/>
            <person name="Freedman E."/>
            <person name="Gearin G."/>
            <person name="Gellesch M."/>
            <person name="Goldberg J."/>
            <person name="Griggs A."/>
            <person name="Gujja S."/>
            <person name="Heiman D."/>
            <person name="Howarth C."/>
            <person name="Larson L."/>
            <person name="Lui A."/>
            <person name="MacDonald P.J.P."/>
            <person name="Montmayeur A."/>
            <person name="Murphy C."/>
            <person name="Neiman D."/>
            <person name="Pearson M."/>
            <person name="Priest M."/>
            <person name="Roberts A."/>
            <person name="Saif S."/>
            <person name="Shea T."/>
            <person name="Shenoy N."/>
            <person name="Sisk P."/>
            <person name="Stolte C."/>
            <person name="Sykes S."/>
            <person name="Wortman J."/>
            <person name="Nusbaum C."/>
            <person name="Birren B."/>
        </authorList>
    </citation>
    <scope>NUCLEOTIDE SEQUENCE [LARGE SCALE GENOMIC DNA]</scope>
    <source>
        <strain evidence="2 3">WAL-18680</strain>
    </source>
</reference>
<dbReference type="RefSeq" id="WP_006782846.1">
    <property type="nucleotide sequence ID" value="NZ_CP040506.1"/>
</dbReference>
<dbReference type="EMBL" id="ADLN01000124">
    <property type="protein sequence ID" value="EHI57163.1"/>
    <property type="molecule type" value="Genomic_DNA"/>
</dbReference>